<dbReference type="InterPro" id="IPR018060">
    <property type="entry name" value="HTH_AraC"/>
</dbReference>
<evidence type="ECO:0000256" key="1">
    <source>
        <dbReference type="ARBA" id="ARBA00023015"/>
    </source>
</evidence>
<evidence type="ECO:0000256" key="2">
    <source>
        <dbReference type="ARBA" id="ARBA00023125"/>
    </source>
</evidence>
<sequence length="62" mass="7116">MHAWLVQYRIERAREMLLRGVPPASVAADCGFSDQAHMARWLRRITGMTAKDVQSMSRTLNQ</sequence>
<dbReference type="InterPro" id="IPR050204">
    <property type="entry name" value="AraC_XylS_family_regulators"/>
</dbReference>
<feature type="domain" description="HTH araC/xylS-type" evidence="4">
    <location>
        <begin position="1"/>
        <end position="56"/>
    </location>
</feature>
<proteinExistence type="predicted"/>
<keyword evidence="2" id="KW-0238">DNA-binding</keyword>
<dbReference type="Pfam" id="PF12833">
    <property type="entry name" value="HTH_18"/>
    <property type="match status" value="1"/>
</dbReference>
<evidence type="ECO:0000259" key="4">
    <source>
        <dbReference type="PROSITE" id="PS01124"/>
    </source>
</evidence>
<evidence type="ECO:0000313" key="5">
    <source>
        <dbReference type="EMBL" id="OTP76492.1"/>
    </source>
</evidence>
<dbReference type="EMBL" id="NBTZ01000036">
    <property type="protein sequence ID" value="OTP76492.1"/>
    <property type="molecule type" value="Genomic_DNA"/>
</dbReference>
<name>A0A242MYV1_CABSO</name>
<organism evidence="5 6">
    <name type="scientific">Caballeronia sordidicola</name>
    <name type="common">Burkholderia sordidicola</name>
    <dbReference type="NCBI Taxonomy" id="196367"/>
    <lineage>
        <taxon>Bacteria</taxon>
        <taxon>Pseudomonadati</taxon>
        <taxon>Pseudomonadota</taxon>
        <taxon>Betaproteobacteria</taxon>
        <taxon>Burkholderiales</taxon>
        <taxon>Burkholderiaceae</taxon>
        <taxon>Caballeronia</taxon>
    </lineage>
</organism>
<gene>
    <name evidence="5" type="ORF">PAMC26577_10510</name>
</gene>
<comment type="caution">
    <text evidence="5">The sequence shown here is derived from an EMBL/GenBank/DDBJ whole genome shotgun (WGS) entry which is preliminary data.</text>
</comment>
<dbReference type="PROSITE" id="PS01124">
    <property type="entry name" value="HTH_ARAC_FAMILY_2"/>
    <property type="match status" value="1"/>
</dbReference>
<dbReference type="GO" id="GO:0003700">
    <property type="term" value="F:DNA-binding transcription factor activity"/>
    <property type="evidence" value="ECO:0007669"/>
    <property type="project" value="InterPro"/>
</dbReference>
<dbReference type="SUPFAM" id="SSF46689">
    <property type="entry name" value="Homeodomain-like"/>
    <property type="match status" value="1"/>
</dbReference>
<dbReference type="GO" id="GO:0043565">
    <property type="term" value="F:sequence-specific DNA binding"/>
    <property type="evidence" value="ECO:0007669"/>
    <property type="project" value="InterPro"/>
</dbReference>
<dbReference type="Gene3D" id="1.10.10.60">
    <property type="entry name" value="Homeodomain-like"/>
    <property type="match status" value="1"/>
</dbReference>
<evidence type="ECO:0000313" key="6">
    <source>
        <dbReference type="Proteomes" id="UP000195221"/>
    </source>
</evidence>
<keyword evidence="3" id="KW-0804">Transcription</keyword>
<dbReference type="Proteomes" id="UP000195221">
    <property type="component" value="Unassembled WGS sequence"/>
</dbReference>
<dbReference type="InterPro" id="IPR009057">
    <property type="entry name" value="Homeodomain-like_sf"/>
</dbReference>
<accession>A0A242MYV1</accession>
<evidence type="ECO:0000256" key="3">
    <source>
        <dbReference type="ARBA" id="ARBA00023163"/>
    </source>
</evidence>
<protein>
    <recommendedName>
        <fullName evidence="4">HTH araC/xylS-type domain-containing protein</fullName>
    </recommendedName>
</protein>
<reference evidence="5 6" key="1">
    <citation type="submission" date="2017-03" db="EMBL/GenBank/DDBJ databases">
        <title>Genome analysis of strain PAMC 26577.</title>
        <authorList>
            <person name="Oh H.-M."/>
            <person name="Yang J.-A."/>
        </authorList>
    </citation>
    <scope>NUCLEOTIDE SEQUENCE [LARGE SCALE GENOMIC DNA]</scope>
    <source>
        <strain evidence="5 6">PAMC 26577</strain>
    </source>
</reference>
<dbReference type="PANTHER" id="PTHR46796">
    <property type="entry name" value="HTH-TYPE TRANSCRIPTIONAL ACTIVATOR RHAS-RELATED"/>
    <property type="match status" value="1"/>
</dbReference>
<dbReference type="AlphaFoldDB" id="A0A242MYV1"/>
<keyword evidence="1" id="KW-0805">Transcription regulation</keyword>